<accession>A0A6M0IDT6</accession>
<keyword evidence="3" id="KW-1185">Reference proteome</keyword>
<sequence length="312" mass="33816">MKKVLVTGTALLAFAATGFAQFNEATLNQAGLYNDGKVYQSGINHDATINQNGNGSSSSFNKSTLAQEGVNQGAVSTQTGHGHEVNSLQRGQDNNAYFTQDNANSYAFSRQYGQNNYISSSQISVDGTAAKADFLQEGNRNRAYLVYQSDQVIGLDITTSVIKQRGNDHVAYLTQLGDANAGEIYQSDNWGYAWGYQSGNGNKLRIDQKGSATFADQNKVDIYQYGNFNQAKTYQDGVRNRIGLVQSGNGNNYADINQFGSDNVVRGTGGDTFARQMGVGNNRLESLQTGNGQTLYVNQNGNTNMGFVRQTN</sequence>
<dbReference type="AlphaFoldDB" id="A0A6M0IDT6"/>
<dbReference type="RefSeq" id="WP_164035167.1">
    <property type="nucleotide sequence ID" value="NZ_JAAGNZ010000001.1"/>
</dbReference>
<organism evidence="2 3">
    <name type="scientific">Spirosoma agri</name>
    <dbReference type="NCBI Taxonomy" id="1987381"/>
    <lineage>
        <taxon>Bacteria</taxon>
        <taxon>Pseudomonadati</taxon>
        <taxon>Bacteroidota</taxon>
        <taxon>Cytophagia</taxon>
        <taxon>Cytophagales</taxon>
        <taxon>Cytophagaceae</taxon>
        <taxon>Spirosoma</taxon>
    </lineage>
</organism>
<name>A0A6M0IDT6_9BACT</name>
<proteinExistence type="predicted"/>
<gene>
    <name evidence="2" type="ORF">GK091_03190</name>
</gene>
<evidence type="ECO:0000313" key="3">
    <source>
        <dbReference type="Proteomes" id="UP000477386"/>
    </source>
</evidence>
<dbReference type="Proteomes" id="UP000477386">
    <property type="component" value="Unassembled WGS sequence"/>
</dbReference>
<evidence type="ECO:0008006" key="4">
    <source>
        <dbReference type="Google" id="ProtNLM"/>
    </source>
</evidence>
<comment type="caution">
    <text evidence="2">The sequence shown here is derived from an EMBL/GenBank/DDBJ whole genome shotgun (WGS) entry which is preliminary data.</text>
</comment>
<dbReference type="EMBL" id="JAAGNZ010000001">
    <property type="protein sequence ID" value="NEU65872.1"/>
    <property type="molecule type" value="Genomic_DNA"/>
</dbReference>
<feature type="signal peptide" evidence="1">
    <location>
        <begin position="1"/>
        <end position="20"/>
    </location>
</feature>
<reference evidence="2 3" key="1">
    <citation type="submission" date="2020-02" db="EMBL/GenBank/DDBJ databases">
        <title>Draft genome sequence of two Spirosoma agri KCTC 52727 and Spirosoma terrae KCTC 52035.</title>
        <authorList>
            <person name="Rojas J."/>
            <person name="Ambika Manirajan B."/>
            <person name="Ratering S."/>
            <person name="Suarez C."/>
            <person name="Schnell S."/>
        </authorList>
    </citation>
    <scope>NUCLEOTIDE SEQUENCE [LARGE SCALE GENOMIC DNA]</scope>
    <source>
        <strain evidence="2 3">KCTC 52727</strain>
    </source>
</reference>
<protein>
    <recommendedName>
        <fullName evidence="4">Curlin</fullName>
    </recommendedName>
</protein>
<keyword evidence="1" id="KW-0732">Signal</keyword>
<feature type="chain" id="PRO_5026764942" description="Curlin" evidence="1">
    <location>
        <begin position="21"/>
        <end position="312"/>
    </location>
</feature>
<evidence type="ECO:0000313" key="2">
    <source>
        <dbReference type="EMBL" id="NEU65872.1"/>
    </source>
</evidence>
<evidence type="ECO:0000256" key="1">
    <source>
        <dbReference type="SAM" id="SignalP"/>
    </source>
</evidence>